<dbReference type="AlphaFoldDB" id="A0A9R1XL91"/>
<protein>
    <submittedName>
        <fullName evidence="1">Uncharacterized protein</fullName>
    </submittedName>
</protein>
<reference evidence="1 2" key="1">
    <citation type="journal article" date="2017" name="Nat. Commun.">
        <title>Genome assembly with in vitro proximity ligation data and whole-genome triplication in lettuce.</title>
        <authorList>
            <person name="Reyes-Chin-Wo S."/>
            <person name="Wang Z."/>
            <person name="Yang X."/>
            <person name="Kozik A."/>
            <person name="Arikit S."/>
            <person name="Song C."/>
            <person name="Xia L."/>
            <person name="Froenicke L."/>
            <person name="Lavelle D.O."/>
            <person name="Truco M.J."/>
            <person name="Xia R."/>
            <person name="Zhu S."/>
            <person name="Xu C."/>
            <person name="Xu H."/>
            <person name="Xu X."/>
            <person name="Cox K."/>
            <person name="Korf I."/>
            <person name="Meyers B.C."/>
            <person name="Michelmore R.W."/>
        </authorList>
    </citation>
    <scope>NUCLEOTIDE SEQUENCE [LARGE SCALE GENOMIC DNA]</scope>
    <source>
        <strain evidence="2">cv. Salinas</strain>
        <tissue evidence="1">Seedlings</tissue>
    </source>
</reference>
<sequence length="96" mass="11145">MFIVRFRVVKDYFCNERKLKQGIVLDQANQMLCQGKKLKVTKGVFDEFDEILNEKPGGITHESEDRDDADDSDDREFIVDLDNFLDEPEIVTSQNS</sequence>
<accession>A0A9R1XL91</accession>
<name>A0A9R1XL91_LACSA</name>
<evidence type="ECO:0000313" key="2">
    <source>
        <dbReference type="Proteomes" id="UP000235145"/>
    </source>
</evidence>
<dbReference type="EMBL" id="NBSK02000004">
    <property type="protein sequence ID" value="KAJ0213949.1"/>
    <property type="molecule type" value="Genomic_DNA"/>
</dbReference>
<gene>
    <name evidence="1" type="ORF">LSAT_V11C400223320</name>
</gene>
<dbReference type="Proteomes" id="UP000235145">
    <property type="component" value="Unassembled WGS sequence"/>
</dbReference>
<keyword evidence="2" id="KW-1185">Reference proteome</keyword>
<comment type="caution">
    <text evidence="1">The sequence shown here is derived from an EMBL/GenBank/DDBJ whole genome shotgun (WGS) entry which is preliminary data.</text>
</comment>
<organism evidence="1 2">
    <name type="scientific">Lactuca sativa</name>
    <name type="common">Garden lettuce</name>
    <dbReference type="NCBI Taxonomy" id="4236"/>
    <lineage>
        <taxon>Eukaryota</taxon>
        <taxon>Viridiplantae</taxon>
        <taxon>Streptophyta</taxon>
        <taxon>Embryophyta</taxon>
        <taxon>Tracheophyta</taxon>
        <taxon>Spermatophyta</taxon>
        <taxon>Magnoliopsida</taxon>
        <taxon>eudicotyledons</taxon>
        <taxon>Gunneridae</taxon>
        <taxon>Pentapetalae</taxon>
        <taxon>asterids</taxon>
        <taxon>campanulids</taxon>
        <taxon>Asterales</taxon>
        <taxon>Asteraceae</taxon>
        <taxon>Cichorioideae</taxon>
        <taxon>Cichorieae</taxon>
        <taxon>Lactucinae</taxon>
        <taxon>Lactuca</taxon>
    </lineage>
</organism>
<evidence type="ECO:0000313" key="1">
    <source>
        <dbReference type="EMBL" id="KAJ0213949.1"/>
    </source>
</evidence>
<proteinExistence type="predicted"/>